<comment type="caution">
    <text evidence="1">The sequence shown here is derived from an EMBL/GenBank/DDBJ whole genome shotgun (WGS) entry which is preliminary data.</text>
</comment>
<reference evidence="1 2" key="1">
    <citation type="journal article" date="2018" name="Sci. Rep.">
        <title>Genomic signatures of local adaptation to the degree of environmental predictability in rotifers.</title>
        <authorList>
            <person name="Franch-Gras L."/>
            <person name="Hahn C."/>
            <person name="Garcia-Roger E.M."/>
            <person name="Carmona M.J."/>
            <person name="Serra M."/>
            <person name="Gomez A."/>
        </authorList>
    </citation>
    <scope>NUCLEOTIDE SEQUENCE [LARGE SCALE GENOMIC DNA]</scope>
    <source>
        <strain evidence="1">HYR1</strain>
    </source>
</reference>
<name>A0A3M7P7V6_BRAPC</name>
<proteinExistence type="predicted"/>
<organism evidence="1 2">
    <name type="scientific">Brachionus plicatilis</name>
    <name type="common">Marine rotifer</name>
    <name type="synonym">Brachionus muelleri</name>
    <dbReference type="NCBI Taxonomy" id="10195"/>
    <lineage>
        <taxon>Eukaryota</taxon>
        <taxon>Metazoa</taxon>
        <taxon>Spiralia</taxon>
        <taxon>Gnathifera</taxon>
        <taxon>Rotifera</taxon>
        <taxon>Eurotatoria</taxon>
        <taxon>Monogononta</taxon>
        <taxon>Pseudotrocha</taxon>
        <taxon>Ploima</taxon>
        <taxon>Brachionidae</taxon>
        <taxon>Brachionus</taxon>
    </lineage>
</organism>
<evidence type="ECO:0000313" key="1">
    <source>
        <dbReference type="EMBL" id="RMZ94827.1"/>
    </source>
</evidence>
<dbReference type="EMBL" id="REGN01012785">
    <property type="protein sequence ID" value="RMZ94827.1"/>
    <property type="molecule type" value="Genomic_DNA"/>
</dbReference>
<dbReference type="AlphaFoldDB" id="A0A3M7P7V6"/>
<keyword evidence="2" id="KW-1185">Reference proteome</keyword>
<accession>A0A3M7P7V6</accession>
<gene>
    <name evidence="1" type="ORF">BpHYR1_032875</name>
</gene>
<dbReference type="OrthoDB" id="10438443at2759"/>
<protein>
    <submittedName>
        <fullName evidence="1">Uncharacterized protein</fullName>
    </submittedName>
</protein>
<evidence type="ECO:0000313" key="2">
    <source>
        <dbReference type="Proteomes" id="UP000276133"/>
    </source>
</evidence>
<dbReference type="Proteomes" id="UP000276133">
    <property type="component" value="Unassembled WGS sequence"/>
</dbReference>
<sequence>MFQTDHICSHIDTLFSSIDSKIVQTKTLLSSTSFELVCLASFEDTIDRKFQQSRHDMISKLKKYLNMSLSSGDRVIYVPKQNSIDCNNLLKLIDFSFSTNHWDLKLHNIHLFLHTSCLHENPWQQNYIQARPSVFFTPKKHKLILCKDIHLNLVENKFKRLEFEVVKNNHVVLVTESWNLKSYQTYQILSFNFYILLLIKDQYQSRLVLYYYDNEKNDILVVKQKTLDLKLKMHLMNRFEIIFLISDAFYRYIIFDFNLEFVEFFGQSISPSEPFYINETWTLLQLSFNKAFIYAYNYAMSMHFIKIISRFSGHTVRSIYFEKTPGFNQIRMDSSFRLLVKINENSLAYLDSSGNFLFNLKSSLSAKFKHIKLVSDKFIYFYNIPNVISCIA</sequence>